<evidence type="ECO:0008006" key="3">
    <source>
        <dbReference type="Google" id="ProtNLM"/>
    </source>
</evidence>
<gene>
    <name evidence="1" type="ORF">LSALG_LOCUS6625</name>
</gene>
<dbReference type="Proteomes" id="UP001177003">
    <property type="component" value="Chromosome 0"/>
</dbReference>
<accession>A0AA35VH05</accession>
<protein>
    <recommendedName>
        <fullName evidence="3">Leucine-rich repeat domain, L domain-containing protein</fullName>
    </recommendedName>
</protein>
<dbReference type="InterPro" id="IPR032675">
    <property type="entry name" value="LRR_dom_sf"/>
</dbReference>
<dbReference type="PANTHER" id="PTHR31639">
    <property type="entry name" value="F-BOX PROTEIN-LIKE"/>
    <property type="match status" value="1"/>
</dbReference>
<dbReference type="AlphaFoldDB" id="A0AA35VH05"/>
<evidence type="ECO:0000313" key="1">
    <source>
        <dbReference type="EMBL" id="CAI9266050.1"/>
    </source>
</evidence>
<proteinExistence type="predicted"/>
<evidence type="ECO:0000313" key="2">
    <source>
        <dbReference type="Proteomes" id="UP001177003"/>
    </source>
</evidence>
<sequence length="132" mass="15239">MEIKKLMNIEIFSEIDQIILHLSRDNNIKKFIFKISGTDSYLVPSSFFSLQGLEHLELSYCTFELPIMNRLRNLLGPWPHKLPISLPHLRILVLGVCFDDLSTVLCVICSCPNLEKIKAEMCWEAVLSKNFQ</sequence>
<reference evidence="1" key="1">
    <citation type="submission" date="2023-04" db="EMBL/GenBank/DDBJ databases">
        <authorList>
            <person name="Vijverberg K."/>
            <person name="Xiong W."/>
            <person name="Schranz E."/>
        </authorList>
    </citation>
    <scope>NUCLEOTIDE SEQUENCE</scope>
</reference>
<keyword evidence="2" id="KW-1185">Reference proteome</keyword>
<dbReference type="SUPFAM" id="SSF52047">
    <property type="entry name" value="RNI-like"/>
    <property type="match status" value="1"/>
</dbReference>
<dbReference type="Gene3D" id="3.80.10.10">
    <property type="entry name" value="Ribonuclease Inhibitor"/>
    <property type="match status" value="1"/>
</dbReference>
<name>A0AA35VH05_LACSI</name>
<dbReference type="EMBL" id="OX465086">
    <property type="protein sequence ID" value="CAI9266050.1"/>
    <property type="molecule type" value="Genomic_DNA"/>
</dbReference>
<dbReference type="PANTHER" id="PTHR31639:SF315">
    <property type="entry name" value="LEUCINE-RICH REPEAT DOMAIN SUPERFAMILY, F-BOX-LIKE DOMAIN SUPERFAMILY"/>
    <property type="match status" value="1"/>
</dbReference>
<organism evidence="1 2">
    <name type="scientific">Lactuca saligna</name>
    <name type="common">Willowleaf lettuce</name>
    <dbReference type="NCBI Taxonomy" id="75948"/>
    <lineage>
        <taxon>Eukaryota</taxon>
        <taxon>Viridiplantae</taxon>
        <taxon>Streptophyta</taxon>
        <taxon>Embryophyta</taxon>
        <taxon>Tracheophyta</taxon>
        <taxon>Spermatophyta</taxon>
        <taxon>Magnoliopsida</taxon>
        <taxon>eudicotyledons</taxon>
        <taxon>Gunneridae</taxon>
        <taxon>Pentapetalae</taxon>
        <taxon>asterids</taxon>
        <taxon>campanulids</taxon>
        <taxon>Asterales</taxon>
        <taxon>Asteraceae</taxon>
        <taxon>Cichorioideae</taxon>
        <taxon>Cichorieae</taxon>
        <taxon>Lactucinae</taxon>
        <taxon>Lactuca</taxon>
    </lineage>
</organism>